<sequence length="517" mass="57227">MDPLNTTLPSSSSRNTSPAISASGSLVNMTKPADKSKSGKRKGTRSVSTLTPSQLARKRANDREAQRAIRARTKEHIENLEREIDELRSQQSRDQTVRDLLGRNKALEEEVRRLRESLGIRAGHNVPYPSSYAGSNSQPSSYGQSTPEYPIVSDMPPYSNVPDPTNIWPASVPCSLPSTVSSPSSPAAPEDYGSNYFTPNASSVIIERPSMPPAVHSPATSCITSGDVGFDDVKSVPSRVWMSAADRHRPNLPNVPSGAMERVSGVLLGVPGNTLPQQAGHSYWEIPVLTSAVCCQDDALICGYVADCRRSTDFAGGLSQCEILLSPRRLNVRPILHTHEHLLGALGLQGPQVHSTPDYPLVGIVTTLFDINHVELPLERIGGILLFKALISWLVQPTRDTYIGLRDIFPPQSKQQQIPHPQWMDFVLWPRLRSAVIERQGIYNTPEFRHIYFTNLRVKGWPVAITEALTVDFSNGSIYATDEFSEHIWDLRNWGMHENFIRRYPELGAFLGHGWSA</sequence>
<dbReference type="Pfam" id="PF11905">
    <property type="entry name" value="DUF3425"/>
    <property type="match status" value="1"/>
</dbReference>
<accession>A0AAN7Z8T6</accession>
<reference evidence="2 3" key="1">
    <citation type="submission" date="2023-10" db="EMBL/GenBank/DDBJ databases">
        <title>Draft genome sequence of Xylaria bambusicola isolate GMP-LS, the root and basal stem rot pathogen of sugarcane in Indonesia.</title>
        <authorList>
            <person name="Selvaraj P."/>
            <person name="Muralishankar V."/>
            <person name="Muruganantham S."/>
            <person name="Sp S."/>
            <person name="Haryani S."/>
            <person name="Lau K.J.X."/>
            <person name="Naqvi N.I."/>
        </authorList>
    </citation>
    <scope>NUCLEOTIDE SEQUENCE [LARGE SCALE GENOMIC DNA]</scope>
    <source>
        <strain evidence="2">GMP-LS</strain>
    </source>
</reference>
<proteinExistence type="predicted"/>
<keyword evidence="3" id="KW-1185">Reference proteome</keyword>
<dbReference type="PANTHER" id="PTHR37012">
    <property type="entry name" value="B-ZIP TRANSCRIPTION FACTOR (EUROFUNG)-RELATED"/>
    <property type="match status" value="1"/>
</dbReference>
<feature type="compositionally biased region" description="Polar residues" evidence="1">
    <location>
        <begin position="1"/>
        <end position="28"/>
    </location>
</feature>
<gene>
    <name evidence="2" type="ORF">RRF57_004657</name>
</gene>
<comment type="caution">
    <text evidence="2">The sequence shown here is derived from an EMBL/GenBank/DDBJ whole genome shotgun (WGS) entry which is preliminary data.</text>
</comment>
<feature type="region of interest" description="Disordered" evidence="1">
    <location>
        <begin position="1"/>
        <end position="66"/>
    </location>
</feature>
<dbReference type="EMBL" id="JAWHQM010000010">
    <property type="protein sequence ID" value="KAK5628941.1"/>
    <property type="molecule type" value="Genomic_DNA"/>
</dbReference>
<evidence type="ECO:0000313" key="2">
    <source>
        <dbReference type="EMBL" id="KAK5628941.1"/>
    </source>
</evidence>
<name>A0AAN7Z8T6_9PEZI</name>
<evidence type="ECO:0000256" key="1">
    <source>
        <dbReference type="SAM" id="MobiDB-lite"/>
    </source>
</evidence>
<dbReference type="Proteomes" id="UP001305414">
    <property type="component" value="Unassembled WGS sequence"/>
</dbReference>
<dbReference type="AlphaFoldDB" id="A0AAN7Z8T6"/>
<feature type="region of interest" description="Disordered" evidence="1">
    <location>
        <begin position="122"/>
        <end position="154"/>
    </location>
</feature>
<organism evidence="2 3">
    <name type="scientific">Xylaria bambusicola</name>
    <dbReference type="NCBI Taxonomy" id="326684"/>
    <lineage>
        <taxon>Eukaryota</taxon>
        <taxon>Fungi</taxon>
        <taxon>Dikarya</taxon>
        <taxon>Ascomycota</taxon>
        <taxon>Pezizomycotina</taxon>
        <taxon>Sordariomycetes</taxon>
        <taxon>Xylariomycetidae</taxon>
        <taxon>Xylariales</taxon>
        <taxon>Xylariaceae</taxon>
        <taxon>Xylaria</taxon>
    </lineage>
</organism>
<feature type="compositionally biased region" description="Polar residues" evidence="1">
    <location>
        <begin position="132"/>
        <end position="147"/>
    </location>
</feature>
<dbReference type="CDD" id="cd14688">
    <property type="entry name" value="bZIP_YAP"/>
    <property type="match status" value="1"/>
</dbReference>
<dbReference type="Gene3D" id="1.20.5.170">
    <property type="match status" value="1"/>
</dbReference>
<dbReference type="InterPro" id="IPR021833">
    <property type="entry name" value="DUF3425"/>
</dbReference>
<protein>
    <recommendedName>
        <fullName evidence="4">BZIP transcription factor</fullName>
    </recommendedName>
</protein>
<evidence type="ECO:0008006" key="4">
    <source>
        <dbReference type="Google" id="ProtNLM"/>
    </source>
</evidence>
<evidence type="ECO:0000313" key="3">
    <source>
        <dbReference type="Proteomes" id="UP001305414"/>
    </source>
</evidence>